<evidence type="ECO:0000313" key="1">
    <source>
        <dbReference type="EMBL" id="CDW51221.1"/>
    </source>
</evidence>
<proteinExistence type="predicted"/>
<dbReference type="AlphaFoldDB" id="A0A0K2VLW8"/>
<name>A0A0K2VLW8_LEPSM</name>
<accession>A0A0K2VLW8</accession>
<dbReference type="EMBL" id="HACA01033859">
    <property type="protein sequence ID" value="CDW51221.1"/>
    <property type="molecule type" value="Transcribed_RNA"/>
</dbReference>
<sequence length="106" mass="12515">MMMRVLHVYATFRVIQCAMEEVKDCKNHKHERCYEETCSLQVMTRRTTCSIPRKKFEMHPFGLTYWRNGEARPCPVGDIERHNPTLNESSFIHHLHSSKACSKECD</sequence>
<organism evidence="1">
    <name type="scientific">Lepeophtheirus salmonis</name>
    <name type="common">Salmon louse</name>
    <name type="synonym">Caligus salmonis</name>
    <dbReference type="NCBI Taxonomy" id="72036"/>
    <lineage>
        <taxon>Eukaryota</taxon>
        <taxon>Metazoa</taxon>
        <taxon>Ecdysozoa</taxon>
        <taxon>Arthropoda</taxon>
        <taxon>Crustacea</taxon>
        <taxon>Multicrustacea</taxon>
        <taxon>Hexanauplia</taxon>
        <taxon>Copepoda</taxon>
        <taxon>Siphonostomatoida</taxon>
        <taxon>Caligidae</taxon>
        <taxon>Lepeophtheirus</taxon>
    </lineage>
</organism>
<protein>
    <submittedName>
        <fullName evidence="1">Uncharacterized protein</fullName>
    </submittedName>
</protein>
<reference evidence="1" key="1">
    <citation type="submission" date="2014-05" db="EMBL/GenBank/DDBJ databases">
        <authorList>
            <person name="Chronopoulou M."/>
        </authorList>
    </citation>
    <scope>NUCLEOTIDE SEQUENCE</scope>
    <source>
        <tissue evidence="1">Whole organism</tissue>
    </source>
</reference>